<dbReference type="EMBL" id="OFSM01000016">
    <property type="protein sequence ID" value="SOY30489.1"/>
    <property type="molecule type" value="Genomic_DNA"/>
</dbReference>
<organism evidence="1 2">
    <name type="scientific">Acetatifactor muris</name>
    <dbReference type="NCBI Taxonomy" id="879566"/>
    <lineage>
        <taxon>Bacteria</taxon>
        <taxon>Bacillati</taxon>
        <taxon>Bacillota</taxon>
        <taxon>Clostridia</taxon>
        <taxon>Lachnospirales</taxon>
        <taxon>Lachnospiraceae</taxon>
        <taxon>Acetatifactor</taxon>
    </lineage>
</organism>
<name>A0A2K4ZJ39_9FIRM</name>
<dbReference type="Proteomes" id="UP000236311">
    <property type="component" value="Unassembled WGS sequence"/>
</dbReference>
<protein>
    <submittedName>
        <fullName evidence="1">Uncharacterized protein</fullName>
    </submittedName>
</protein>
<reference evidence="1 2" key="1">
    <citation type="submission" date="2018-01" db="EMBL/GenBank/DDBJ databases">
        <authorList>
            <person name="Gaut B.S."/>
            <person name="Morton B.R."/>
            <person name="Clegg M.T."/>
            <person name="Duvall M.R."/>
        </authorList>
    </citation>
    <scope>NUCLEOTIDE SEQUENCE [LARGE SCALE GENOMIC DNA]</scope>
    <source>
        <strain evidence="1">GP69</strain>
    </source>
</reference>
<evidence type="ECO:0000313" key="2">
    <source>
        <dbReference type="Proteomes" id="UP000236311"/>
    </source>
</evidence>
<gene>
    <name evidence="1" type="ORF">AMURIS_03220</name>
</gene>
<dbReference type="AlphaFoldDB" id="A0A2K4ZJ39"/>
<dbReference type="OrthoDB" id="2054439at2"/>
<sequence>MDKKEQLEKALVLLHDFVCTLSEQAGESREYGEQLWERIRRSEGVLQELAYYYDNNRFLCQYQVEGYTLADILIWQVDHFKLYMDRPDDMNRYRQQRLLLAALDTMLRMEEDPEPYIEKMRAETGQDILK</sequence>
<accession>A0A2K4ZJ39</accession>
<keyword evidence="2" id="KW-1185">Reference proteome</keyword>
<proteinExistence type="predicted"/>
<evidence type="ECO:0000313" key="1">
    <source>
        <dbReference type="EMBL" id="SOY30489.1"/>
    </source>
</evidence>
<dbReference type="RefSeq" id="WP_103240513.1">
    <property type="nucleotide sequence ID" value="NZ_JANJZD010000001.1"/>
</dbReference>